<dbReference type="SUPFAM" id="SSF47384">
    <property type="entry name" value="Homodimeric domain of signal transducing histidine kinase"/>
    <property type="match status" value="1"/>
</dbReference>
<evidence type="ECO:0000256" key="4">
    <source>
        <dbReference type="ARBA" id="ARBA00022679"/>
    </source>
</evidence>
<dbReference type="SUPFAM" id="SSF55874">
    <property type="entry name" value="ATPase domain of HSP90 chaperone/DNA topoisomerase II/histidine kinase"/>
    <property type="match status" value="1"/>
</dbReference>
<dbReference type="Pfam" id="PF00512">
    <property type="entry name" value="HisKA"/>
    <property type="match status" value="1"/>
</dbReference>
<feature type="domain" description="PAS" evidence="7">
    <location>
        <begin position="242"/>
        <end position="313"/>
    </location>
</feature>
<evidence type="ECO:0000313" key="10">
    <source>
        <dbReference type="Proteomes" id="UP000198480"/>
    </source>
</evidence>
<dbReference type="InterPro" id="IPR035965">
    <property type="entry name" value="PAS-like_dom_sf"/>
</dbReference>
<evidence type="ECO:0000256" key="1">
    <source>
        <dbReference type="ARBA" id="ARBA00000085"/>
    </source>
</evidence>
<dbReference type="SMART" id="SM00387">
    <property type="entry name" value="HATPase_c"/>
    <property type="match status" value="1"/>
</dbReference>
<accession>A0A239GMJ8</accession>
<dbReference type="PROSITE" id="PS50113">
    <property type="entry name" value="PAC"/>
    <property type="match status" value="1"/>
</dbReference>
<feature type="domain" description="Histidine kinase" evidence="6">
    <location>
        <begin position="383"/>
        <end position="597"/>
    </location>
</feature>
<dbReference type="NCBIfam" id="TIGR00229">
    <property type="entry name" value="sensory_box"/>
    <property type="match status" value="2"/>
</dbReference>
<evidence type="ECO:0000256" key="3">
    <source>
        <dbReference type="ARBA" id="ARBA00022553"/>
    </source>
</evidence>
<dbReference type="GO" id="GO:0000155">
    <property type="term" value="F:phosphorelay sensor kinase activity"/>
    <property type="evidence" value="ECO:0007669"/>
    <property type="project" value="InterPro"/>
</dbReference>
<dbReference type="InterPro" id="IPR036097">
    <property type="entry name" value="HisK_dim/P_sf"/>
</dbReference>
<protein>
    <recommendedName>
        <fullName evidence="2">histidine kinase</fullName>
        <ecNumber evidence="2">2.7.13.3</ecNumber>
    </recommendedName>
</protein>
<dbReference type="CDD" id="cd00130">
    <property type="entry name" value="PAS"/>
    <property type="match status" value="2"/>
</dbReference>
<dbReference type="InterPro" id="IPR000014">
    <property type="entry name" value="PAS"/>
</dbReference>
<dbReference type="CDD" id="cd00082">
    <property type="entry name" value="HisKA"/>
    <property type="match status" value="1"/>
</dbReference>
<dbReference type="InterPro" id="IPR052162">
    <property type="entry name" value="Sensor_kinase/Photoreceptor"/>
</dbReference>
<keyword evidence="5" id="KW-0418">Kinase</keyword>
<dbReference type="InterPro" id="IPR036890">
    <property type="entry name" value="HATPase_C_sf"/>
</dbReference>
<dbReference type="Pfam" id="PF13188">
    <property type="entry name" value="PAS_8"/>
    <property type="match status" value="1"/>
</dbReference>
<evidence type="ECO:0000259" key="6">
    <source>
        <dbReference type="PROSITE" id="PS50109"/>
    </source>
</evidence>
<proteinExistence type="predicted"/>
<dbReference type="PRINTS" id="PR00344">
    <property type="entry name" value="BCTRLSENSOR"/>
</dbReference>
<gene>
    <name evidence="9" type="ORF">SAMN06295967_11731</name>
</gene>
<sequence>MYQAHFNISPIPSLIIRYESDEMKIMACNEAFCEWADCNEKISNLRTIAQAFAHHVSSKQLIELEHLLEVVLERGKTRFFNFIKNTAQLEEFRIEIRKLINGKNELALFLQAVHPSGNKLKSILNHIPTAIIDVNLDGKILGCNPITLNTLGSDNYADILGVNILKFFHESDRPVASEIIKQIGQFERLERELRIIDLKGKKKWLSITVAPLSNKEQKIISILSIAKDITEEKKALRALKREKELTQTLINNVPSLFFLFDQNGKLLKWNGYTELATGYSNDEFSQIPNVIDLIVDEDKTKVKEAILKAYELGSYQVDAYLQHKTTASSPYLFKAKPIIYHGQPCIIGTGVNISTRKEFEDALSAKNQALERANQELNAFASMVSHDLKEPLRMVKGFMELLDKKYSDDLPPKAKQYIQISKDSAIKMQDLISEMLNHARLGYADQAMETFNPEILISEIKELHKAQIDEKNAKFLVYPLPMIEASRTAIKIVFQNLIGNALKYCNDNQYPLIKIAGNDLEDYWEFTVTDNGPGIAKKDQELIFLLFTRTKASVKYEGIGMGLATCKKIIQQHGGSISVDSDLGKGAKFTFTIKKSPEMFK</sequence>
<dbReference type="EMBL" id="FZOK01000017">
    <property type="protein sequence ID" value="SNS70042.1"/>
    <property type="molecule type" value="Genomic_DNA"/>
</dbReference>
<feature type="domain" description="PAC" evidence="8">
    <location>
        <begin position="189"/>
        <end position="241"/>
    </location>
</feature>
<evidence type="ECO:0000259" key="7">
    <source>
        <dbReference type="PROSITE" id="PS50112"/>
    </source>
</evidence>
<dbReference type="SMART" id="SM00091">
    <property type="entry name" value="PAS"/>
    <property type="match status" value="3"/>
</dbReference>
<dbReference type="InterPro" id="IPR003661">
    <property type="entry name" value="HisK_dim/P_dom"/>
</dbReference>
<dbReference type="SUPFAM" id="SSF55785">
    <property type="entry name" value="PYP-like sensor domain (PAS domain)"/>
    <property type="match status" value="2"/>
</dbReference>
<evidence type="ECO:0000259" key="8">
    <source>
        <dbReference type="PROSITE" id="PS50113"/>
    </source>
</evidence>
<dbReference type="PROSITE" id="PS50112">
    <property type="entry name" value="PAS"/>
    <property type="match status" value="1"/>
</dbReference>
<dbReference type="Pfam" id="PF13426">
    <property type="entry name" value="PAS_9"/>
    <property type="match status" value="1"/>
</dbReference>
<evidence type="ECO:0000256" key="2">
    <source>
        <dbReference type="ARBA" id="ARBA00012438"/>
    </source>
</evidence>
<comment type="catalytic activity">
    <reaction evidence="1">
        <text>ATP + protein L-histidine = ADP + protein N-phospho-L-histidine.</text>
        <dbReference type="EC" id="2.7.13.3"/>
    </reaction>
</comment>
<organism evidence="9 10">
    <name type="scientific">Belliella buryatensis</name>
    <dbReference type="NCBI Taxonomy" id="1500549"/>
    <lineage>
        <taxon>Bacteria</taxon>
        <taxon>Pseudomonadati</taxon>
        <taxon>Bacteroidota</taxon>
        <taxon>Cytophagia</taxon>
        <taxon>Cytophagales</taxon>
        <taxon>Cyclobacteriaceae</taxon>
        <taxon>Belliella</taxon>
    </lineage>
</organism>
<dbReference type="Gene3D" id="3.30.565.10">
    <property type="entry name" value="Histidine kinase-like ATPase, C-terminal domain"/>
    <property type="match status" value="1"/>
</dbReference>
<dbReference type="InterPro" id="IPR004358">
    <property type="entry name" value="Sig_transdc_His_kin-like_C"/>
</dbReference>
<dbReference type="Gene3D" id="1.10.287.130">
    <property type="match status" value="1"/>
</dbReference>
<dbReference type="InterPro" id="IPR000700">
    <property type="entry name" value="PAS-assoc_C"/>
</dbReference>
<evidence type="ECO:0000256" key="5">
    <source>
        <dbReference type="ARBA" id="ARBA00022777"/>
    </source>
</evidence>
<dbReference type="InterPro" id="IPR003594">
    <property type="entry name" value="HATPase_dom"/>
</dbReference>
<keyword evidence="10" id="KW-1185">Reference proteome</keyword>
<dbReference type="Pfam" id="PF02518">
    <property type="entry name" value="HATPase_c"/>
    <property type="match status" value="1"/>
</dbReference>
<dbReference type="InterPro" id="IPR005467">
    <property type="entry name" value="His_kinase_dom"/>
</dbReference>
<reference evidence="10" key="1">
    <citation type="submission" date="2017-06" db="EMBL/GenBank/DDBJ databases">
        <authorList>
            <person name="Varghese N."/>
            <person name="Submissions S."/>
        </authorList>
    </citation>
    <scope>NUCLEOTIDE SEQUENCE [LARGE SCALE GENOMIC DNA]</scope>
    <source>
        <strain evidence="10">5C</strain>
    </source>
</reference>
<dbReference type="EC" id="2.7.13.3" evidence="2"/>
<keyword evidence="4" id="KW-0808">Transferase</keyword>
<dbReference type="PANTHER" id="PTHR43304">
    <property type="entry name" value="PHYTOCHROME-LIKE PROTEIN CPH1"/>
    <property type="match status" value="1"/>
</dbReference>
<dbReference type="PANTHER" id="PTHR43304:SF1">
    <property type="entry name" value="PAC DOMAIN-CONTAINING PROTEIN"/>
    <property type="match status" value="1"/>
</dbReference>
<dbReference type="SMART" id="SM00388">
    <property type="entry name" value="HisKA"/>
    <property type="match status" value="1"/>
</dbReference>
<keyword evidence="3" id="KW-0597">Phosphoprotein</keyword>
<name>A0A239GMJ8_9BACT</name>
<dbReference type="Gene3D" id="3.30.450.20">
    <property type="entry name" value="PAS domain"/>
    <property type="match status" value="2"/>
</dbReference>
<dbReference type="AlphaFoldDB" id="A0A239GMJ8"/>
<dbReference type="PROSITE" id="PS50109">
    <property type="entry name" value="HIS_KIN"/>
    <property type="match status" value="1"/>
</dbReference>
<evidence type="ECO:0000313" key="9">
    <source>
        <dbReference type="EMBL" id="SNS70042.1"/>
    </source>
</evidence>
<dbReference type="Proteomes" id="UP000198480">
    <property type="component" value="Unassembled WGS sequence"/>
</dbReference>